<organism evidence="17 18">
    <name type="scientific">Hydra vulgaris</name>
    <name type="common">Hydra</name>
    <name type="synonym">Hydra attenuata</name>
    <dbReference type="NCBI Taxonomy" id="6087"/>
    <lineage>
        <taxon>Eukaryota</taxon>
        <taxon>Metazoa</taxon>
        <taxon>Cnidaria</taxon>
        <taxon>Hydrozoa</taxon>
        <taxon>Hydroidolina</taxon>
        <taxon>Anthoathecata</taxon>
        <taxon>Aplanulata</taxon>
        <taxon>Hydridae</taxon>
        <taxon>Hydra</taxon>
    </lineage>
</organism>
<accession>A0ABM4CWT4</accession>
<comment type="subcellular location">
    <subcellularLocation>
        <location evidence="1">Cytoplasm</location>
    </subcellularLocation>
</comment>
<keyword evidence="7" id="KW-0808">Transferase</keyword>
<evidence type="ECO:0000256" key="12">
    <source>
        <dbReference type="ARBA" id="ARBA00030057"/>
    </source>
</evidence>
<dbReference type="InterPro" id="IPR006195">
    <property type="entry name" value="aa-tRNA-synth_II"/>
</dbReference>
<evidence type="ECO:0000256" key="9">
    <source>
        <dbReference type="ARBA" id="ARBA00022840"/>
    </source>
</evidence>
<dbReference type="InterPro" id="IPR036621">
    <property type="entry name" value="Anticodon-bd_dom_sf"/>
</dbReference>
<comment type="similarity">
    <text evidence="2">Belongs to the class-II aminoacyl-tRNA synthetase family.</text>
</comment>
<dbReference type="SUPFAM" id="SSF52954">
    <property type="entry name" value="Class II aaRS ABD-related"/>
    <property type="match status" value="1"/>
</dbReference>
<evidence type="ECO:0000256" key="7">
    <source>
        <dbReference type="ARBA" id="ARBA00022679"/>
    </source>
</evidence>
<evidence type="ECO:0000256" key="5">
    <source>
        <dbReference type="ARBA" id="ARBA00019404"/>
    </source>
</evidence>
<dbReference type="Gene3D" id="3.30.40.230">
    <property type="match status" value="1"/>
</dbReference>
<dbReference type="GeneID" id="100210444"/>
<dbReference type="Gene3D" id="3.30.720.200">
    <property type="match status" value="1"/>
</dbReference>
<dbReference type="SUPFAM" id="SSF55681">
    <property type="entry name" value="Class II aaRS and biotin synthetases"/>
    <property type="match status" value="1"/>
</dbReference>
<evidence type="ECO:0000256" key="1">
    <source>
        <dbReference type="ARBA" id="ARBA00004496"/>
    </source>
</evidence>
<evidence type="ECO:0000313" key="18">
    <source>
        <dbReference type="RefSeq" id="XP_065666409.1"/>
    </source>
</evidence>
<evidence type="ECO:0000256" key="8">
    <source>
        <dbReference type="ARBA" id="ARBA00022741"/>
    </source>
</evidence>
<dbReference type="InterPro" id="IPR004154">
    <property type="entry name" value="Anticodon-bd"/>
</dbReference>
<dbReference type="NCBIfam" id="NF003211">
    <property type="entry name" value="PRK04173.1"/>
    <property type="match status" value="1"/>
</dbReference>
<dbReference type="EC" id="6.1.1.14" evidence="4"/>
<dbReference type="NCBIfam" id="TIGR00389">
    <property type="entry name" value="glyS_dimeric"/>
    <property type="match status" value="1"/>
</dbReference>
<protein>
    <recommendedName>
        <fullName evidence="5">Glycine--tRNA ligase</fullName>
        <ecNumber evidence="4">6.1.1.14</ecNumber>
    </recommendedName>
    <alternativeName>
        <fullName evidence="12">Diadenosine tetraphosphate synthetase</fullName>
    </alternativeName>
</protein>
<dbReference type="InterPro" id="IPR009068">
    <property type="entry name" value="uS15_NS1_RNA-bd_sf"/>
</dbReference>
<dbReference type="Pfam" id="PF00587">
    <property type="entry name" value="tRNA-synt_2b"/>
    <property type="match status" value="1"/>
</dbReference>
<comment type="subunit">
    <text evidence="3">Homodimer.</text>
</comment>
<proteinExistence type="inferred from homology"/>
<dbReference type="Proteomes" id="UP001652625">
    <property type="component" value="Chromosome 11"/>
</dbReference>
<evidence type="ECO:0000256" key="3">
    <source>
        <dbReference type="ARBA" id="ARBA00011738"/>
    </source>
</evidence>
<reference evidence="18" key="1">
    <citation type="submission" date="2025-08" db="UniProtKB">
        <authorList>
            <consortium name="RefSeq"/>
        </authorList>
    </citation>
    <scope>IDENTIFICATION</scope>
</reference>
<evidence type="ECO:0000259" key="15">
    <source>
        <dbReference type="PROSITE" id="PS50862"/>
    </source>
</evidence>
<dbReference type="InterPro" id="IPR002314">
    <property type="entry name" value="aa-tRNA-synt_IIb"/>
</dbReference>
<dbReference type="PROSITE" id="PS51185">
    <property type="entry name" value="WHEP_TRS_2"/>
    <property type="match status" value="1"/>
</dbReference>
<dbReference type="Gene3D" id="3.40.50.800">
    <property type="entry name" value="Anticodon-binding domain"/>
    <property type="match status" value="1"/>
</dbReference>
<dbReference type="SMART" id="SM00991">
    <property type="entry name" value="WHEP-TRS"/>
    <property type="match status" value="1"/>
</dbReference>
<name>A0ABM4CWT4_HYDVU</name>
<dbReference type="RefSeq" id="XP_065666409.1">
    <property type="nucleotide sequence ID" value="XM_065810337.1"/>
</dbReference>
<evidence type="ECO:0000256" key="14">
    <source>
        <dbReference type="ARBA" id="ARBA00049523"/>
    </source>
</evidence>
<keyword evidence="9" id="KW-0067">ATP-binding</keyword>
<dbReference type="PANTHER" id="PTHR10745:SF0">
    <property type="entry name" value="GLYCINE--TRNA LIGASE"/>
    <property type="match status" value="1"/>
</dbReference>
<dbReference type="InterPro" id="IPR033731">
    <property type="entry name" value="GlyRS-like_core"/>
</dbReference>
<comment type="catalytic activity">
    <reaction evidence="14">
        <text>tRNA(Gly) + glycine + ATP = glycyl-tRNA(Gly) + AMP + diphosphate</text>
        <dbReference type="Rhea" id="RHEA:16013"/>
        <dbReference type="Rhea" id="RHEA-COMP:9664"/>
        <dbReference type="Rhea" id="RHEA-COMP:9683"/>
        <dbReference type="ChEBI" id="CHEBI:30616"/>
        <dbReference type="ChEBI" id="CHEBI:33019"/>
        <dbReference type="ChEBI" id="CHEBI:57305"/>
        <dbReference type="ChEBI" id="CHEBI:78442"/>
        <dbReference type="ChEBI" id="CHEBI:78522"/>
        <dbReference type="ChEBI" id="CHEBI:456215"/>
        <dbReference type="EC" id="6.1.1.14"/>
    </reaction>
    <physiologicalReaction direction="left-to-right" evidence="14">
        <dbReference type="Rhea" id="RHEA:16014"/>
    </physiologicalReaction>
</comment>
<keyword evidence="11" id="KW-0030">Aminoacyl-tRNA synthetase</keyword>
<dbReference type="SUPFAM" id="SSF47060">
    <property type="entry name" value="S15/NS1 RNA-binding domain"/>
    <property type="match status" value="1"/>
</dbReference>
<dbReference type="InterPro" id="IPR045864">
    <property type="entry name" value="aa-tRNA-synth_II/BPL/LPL"/>
</dbReference>
<dbReference type="Pfam" id="PF00458">
    <property type="entry name" value="WHEP-TRS"/>
    <property type="match status" value="1"/>
</dbReference>
<dbReference type="PANTHER" id="PTHR10745">
    <property type="entry name" value="GLYCYL-TRNA SYNTHETASE/DNA POLYMERASE SUBUNIT GAMMA-2"/>
    <property type="match status" value="1"/>
</dbReference>
<evidence type="ECO:0000256" key="10">
    <source>
        <dbReference type="ARBA" id="ARBA00022917"/>
    </source>
</evidence>
<feature type="domain" description="Aminoacyl-transfer RNA synthetases class-II family profile" evidence="15">
    <location>
        <begin position="257"/>
        <end position="609"/>
    </location>
</feature>
<dbReference type="PROSITE" id="PS50862">
    <property type="entry name" value="AA_TRNA_LIGASE_II"/>
    <property type="match status" value="1"/>
</dbReference>
<evidence type="ECO:0000256" key="13">
    <source>
        <dbReference type="ARBA" id="ARBA00048436"/>
    </source>
</evidence>
<keyword evidence="17" id="KW-1185">Reference proteome</keyword>
<evidence type="ECO:0000259" key="16">
    <source>
        <dbReference type="PROSITE" id="PS51185"/>
    </source>
</evidence>
<dbReference type="Gene3D" id="3.30.930.10">
    <property type="entry name" value="Bira Bifunctional Protein, Domain 2"/>
    <property type="match status" value="1"/>
</dbReference>
<dbReference type="CDD" id="cd00774">
    <property type="entry name" value="GlyRS-like_core"/>
    <property type="match status" value="1"/>
</dbReference>
<sequence length="730" mass="83435">MLLLKLLVLNTKFIFKKKFKFYNSSTLHTSYQSLFIGLEKFLSTFPHSYNKFMSDLELEITQCRASVKEQGDLVKKLKSEGAQTIDIDLAVKELKARKRVLEQKELLLDPPDTFDRARCEDLLKRRFFYAPAFEIYGGVAGLYDFGPMGCAMENNLLAIWRSHFVLEEQFLEVRCTQLTPIQVLKASGHVDRFTDVMVRDIKTGDCYRADHLLEGHLENLLSNKKLSEDQRKEYTLVLSQIDNFKKDDLWNLIQKYECKAPGTNNDLHDPQDFNLMFGTSIGPSGNLAGFMRPETAQGIFLNFKRLLEYNNGRLPFGGAQIGCGFRNEIAPRAGLLRVREFIMAEIEYFVDPEEKEISKFKDVQDTVCVLYPRDVQMAGEPALKMTLKEALEKGIIFNTAMGYFLARIQSFMLKIGVDPTKMRFRQHMANEMAHYACDCWDCELKTSYGWVECVGCADRACFDLQQHTNASGEKLVAMVDLATPVSVDVVEVCLEKSAVGKSFKNEAKAVTEYVAKMAVDEIEKLESSIKENGLFSINVNDKEYVLKKEMVKEVRRFKKDIHVREVSPHVVEPSFGIGRIMYAVLEQNFRVREGDEQRTWLSLPPLLAPVKCSVLPLSKNEAFDPFVKKISAMLTELDVSHKVDDSSISIGRRYARTDEIAIPYGVTVDFDTINKEPNTVTLRERNTTKQIRVEVNFVGELVRDLVKGKRIWDDVVEEFGLFEGQQTITK</sequence>
<evidence type="ECO:0000256" key="11">
    <source>
        <dbReference type="ARBA" id="ARBA00023146"/>
    </source>
</evidence>
<evidence type="ECO:0000256" key="2">
    <source>
        <dbReference type="ARBA" id="ARBA00008226"/>
    </source>
</evidence>
<evidence type="ECO:0000313" key="17">
    <source>
        <dbReference type="Proteomes" id="UP001652625"/>
    </source>
</evidence>
<dbReference type="PRINTS" id="PR01043">
    <property type="entry name" value="TRNASYNTHGLY"/>
</dbReference>
<dbReference type="InterPro" id="IPR027031">
    <property type="entry name" value="Gly-tRNA_synthase/POLG2"/>
</dbReference>
<keyword evidence="8" id="KW-0547">Nucleotide-binding</keyword>
<dbReference type="InterPro" id="IPR002315">
    <property type="entry name" value="tRNA-synt_gly"/>
</dbReference>
<gene>
    <name evidence="18" type="primary">LOC100210444</name>
</gene>
<feature type="domain" description="WHEP-TRS" evidence="16">
    <location>
        <begin position="59"/>
        <end position="115"/>
    </location>
</feature>
<dbReference type="PROSITE" id="PS00762">
    <property type="entry name" value="WHEP_TRS_1"/>
    <property type="match status" value="1"/>
</dbReference>
<dbReference type="Pfam" id="PF03129">
    <property type="entry name" value="HGTP_anticodon"/>
    <property type="match status" value="1"/>
</dbReference>
<dbReference type="CDD" id="cd00858">
    <property type="entry name" value="GlyRS_anticodon"/>
    <property type="match status" value="1"/>
</dbReference>
<dbReference type="InterPro" id="IPR000738">
    <property type="entry name" value="WHEP-TRS_dom"/>
</dbReference>
<comment type="catalytic activity">
    <reaction evidence="13">
        <text>2 ATP + H(+) = P(1),P(4)-bis(5'-adenosyl) tetraphosphate + diphosphate</text>
        <dbReference type="Rhea" id="RHEA:34935"/>
        <dbReference type="ChEBI" id="CHEBI:15378"/>
        <dbReference type="ChEBI" id="CHEBI:30616"/>
        <dbReference type="ChEBI" id="CHEBI:33019"/>
        <dbReference type="ChEBI" id="CHEBI:58141"/>
    </reaction>
    <physiologicalReaction direction="left-to-right" evidence="13">
        <dbReference type="Rhea" id="RHEA:34936"/>
    </physiologicalReaction>
</comment>
<dbReference type="GO" id="GO:0016874">
    <property type="term" value="F:ligase activity"/>
    <property type="evidence" value="ECO:0007669"/>
    <property type="project" value="UniProtKB-KW"/>
</dbReference>
<keyword evidence="6 18" id="KW-0436">Ligase</keyword>
<evidence type="ECO:0000256" key="6">
    <source>
        <dbReference type="ARBA" id="ARBA00022598"/>
    </source>
</evidence>
<evidence type="ECO:0000256" key="4">
    <source>
        <dbReference type="ARBA" id="ARBA00012829"/>
    </source>
</evidence>
<keyword evidence="10" id="KW-0648">Protein biosynthesis</keyword>